<evidence type="ECO:0000313" key="1">
    <source>
        <dbReference type="EMBL" id="ASV72971.1"/>
    </source>
</evidence>
<keyword evidence="2" id="KW-1185">Reference proteome</keyword>
<dbReference type="KEGG" id="ttf:THTE_0369"/>
<gene>
    <name evidence="1" type="ORF">THTE_0369</name>
</gene>
<proteinExistence type="predicted"/>
<accession>A0A286RAJ3</accession>
<protein>
    <submittedName>
        <fullName evidence="1">Uncharacterized protein</fullName>
    </submittedName>
</protein>
<organism evidence="1 2">
    <name type="scientific">Thermogutta terrifontis</name>
    <dbReference type="NCBI Taxonomy" id="1331910"/>
    <lineage>
        <taxon>Bacteria</taxon>
        <taxon>Pseudomonadati</taxon>
        <taxon>Planctomycetota</taxon>
        <taxon>Planctomycetia</taxon>
        <taxon>Pirellulales</taxon>
        <taxon>Thermoguttaceae</taxon>
        <taxon>Thermogutta</taxon>
    </lineage>
</organism>
<dbReference type="EMBL" id="CP018477">
    <property type="protein sequence ID" value="ASV72971.1"/>
    <property type="molecule type" value="Genomic_DNA"/>
</dbReference>
<name>A0A286RAJ3_9BACT</name>
<reference evidence="1 2" key="1">
    <citation type="journal article" name="Front. Microbiol.">
        <title>Sugar Metabolism of the First Thermophilic Planctomycete Thermogutta terrifontis: Comparative Genomic and Transcriptomic Approaches.</title>
        <authorList>
            <person name="Elcheninov A.G."/>
            <person name="Menzel P."/>
            <person name="Gudbergsdottir S.R."/>
            <person name="Slesarev A.I."/>
            <person name="Kadnikov V.V."/>
            <person name="Krogh A."/>
            <person name="Bonch-Osmolovskaya E.A."/>
            <person name="Peng X."/>
            <person name="Kublanov I.V."/>
        </authorList>
    </citation>
    <scope>NUCLEOTIDE SEQUENCE [LARGE SCALE GENOMIC DNA]</scope>
    <source>
        <strain evidence="1 2">R1</strain>
    </source>
</reference>
<dbReference type="Proteomes" id="UP000215086">
    <property type="component" value="Chromosome"/>
</dbReference>
<evidence type="ECO:0000313" key="2">
    <source>
        <dbReference type="Proteomes" id="UP000215086"/>
    </source>
</evidence>
<sequence length="40" mass="4711">MNCRGHFHDLPVMLVCWLLDELTTALFDENIGYEWQGKKS</sequence>
<dbReference type="AlphaFoldDB" id="A0A286RAJ3"/>